<dbReference type="AlphaFoldDB" id="A0A183ECV8"/>
<reference evidence="4 5" key="2">
    <citation type="submission" date="2018-11" db="EMBL/GenBank/DDBJ databases">
        <authorList>
            <consortium name="Pathogen Informatics"/>
        </authorList>
    </citation>
    <scope>NUCLEOTIDE SEQUENCE [LARGE SCALE GENOMIC DNA]</scope>
</reference>
<dbReference type="SUPFAM" id="SSF55486">
    <property type="entry name" value="Metalloproteases ('zincins'), catalytic domain"/>
    <property type="match status" value="1"/>
</dbReference>
<dbReference type="GO" id="GO:0046872">
    <property type="term" value="F:metal ion binding"/>
    <property type="evidence" value="ECO:0007669"/>
    <property type="project" value="UniProtKB-KW"/>
</dbReference>
<dbReference type="PANTHER" id="PTHR10127">
    <property type="entry name" value="DISCOIDIN, CUB, EGF, LAMININ , AND ZINC METALLOPROTEASE DOMAIN CONTAINING"/>
    <property type="match status" value="1"/>
</dbReference>
<dbReference type="InterPro" id="IPR024079">
    <property type="entry name" value="MetalloPept_cat_dom_sf"/>
</dbReference>
<accession>A0A183ECV8</accession>
<gene>
    <name evidence="4" type="ORF">GPUH_LOCUS18798</name>
</gene>
<organism evidence="6">
    <name type="scientific">Gongylonema pulchrum</name>
    <dbReference type="NCBI Taxonomy" id="637853"/>
    <lineage>
        <taxon>Eukaryota</taxon>
        <taxon>Metazoa</taxon>
        <taxon>Ecdysozoa</taxon>
        <taxon>Nematoda</taxon>
        <taxon>Chromadorea</taxon>
        <taxon>Rhabditida</taxon>
        <taxon>Spirurina</taxon>
        <taxon>Spiruromorpha</taxon>
        <taxon>Spiruroidea</taxon>
        <taxon>Gongylonematidae</taxon>
        <taxon>Gongylonema</taxon>
    </lineage>
</organism>
<evidence type="ECO:0000313" key="5">
    <source>
        <dbReference type="Proteomes" id="UP000271098"/>
    </source>
</evidence>
<dbReference type="PANTHER" id="PTHR10127:SF897">
    <property type="entry name" value="ZINC METALLOPROTEINASE NAS-15"/>
    <property type="match status" value="1"/>
</dbReference>
<dbReference type="EC" id="3.4.24.-" evidence="2"/>
<dbReference type="WBParaSite" id="GPUH_0001882401-mRNA-1">
    <property type="protein sequence ID" value="GPUH_0001882401-mRNA-1"/>
    <property type="gene ID" value="GPUH_0001882401"/>
</dbReference>
<proteinExistence type="predicted"/>
<dbReference type="GO" id="GO:0004222">
    <property type="term" value="F:metalloendopeptidase activity"/>
    <property type="evidence" value="ECO:0007669"/>
    <property type="project" value="UniProtKB-UniRule"/>
</dbReference>
<keyword evidence="2" id="KW-0378">Hydrolase</keyword>
<dbReference type="PRINTS" id="PR00480">
    <property type="entry name" value="ASTACIN"/>
</dbReference>
<dbReference type="Pfam" id="PF01400">
    <property type="entry name" value="Astacin"/>
    <property type="match status" value="1"/>
</dbReference>
<keyword evidence="5" id="KW-1185">Reference proteome</keyword>
<dbReference type="GO" id="GO:0006508">
    <property type="term" value="P:proteolysis"/>
    <property type="evidence" value="ECO:0007669"/>
    <property type="project" value="UniProtKB-KW"/>
</dbReference>
<reference evidence="6" key="1">
    <citation type="submission" date="2016-06" db="UniProtKB">
        <authorList>
            <consortium name="WormBaseParasite"/>
        </authorList>
    </citation>
    <scope>IDENTIFICATION</scope>
</reference>
<evidence type="ECO:0000313" key="6">
    <source>
        <dbReference type="WBParaSite" id="GPUH_0001882401-mRNA-1"/>
    </source>
</evidence>
<keyword evidence="2" id="KW-0482">Metalloprotease</keyword>
<dbReference type="EMBL" id="UYRT01087363">
    <property type="protein sequence ID" value="VDN32477.1"/>
    <property type="molecule type" value="Genomic_DNA"/>
</dbReference>
<sequence>MEEYALHTCVRWVPRSVDDYDYIYIVPDRGCYSMVGKTGQFEKYDHGMIDSLGADYDYESIMHYGPRAFSRNGQPTLVPKRPAIIGQRLRFSNLDTFKINKLYNCPLSNDFQCPFAGLQRVQLFNRWNGTLHGELILEIYRYRKSQAQFFIRRGSQFQNPCKSG</sequence>
<evidence type="ECO:0000256" key="2">
    <source>
        <dbReference type="RuleBase" id="RU361183"/>
    </source>
</evidence>
<feature type="domain" description="Peptidase M12A" evidence="3">
    <location>
        <begin position="1"/>
        <end position="106"/>
    </location>
</feature>
<keyword evidence="2" id="KW-0479">Metal-binding</keyword>
<protein>
    <recommendedName>
        <fullName evidence="2">Metalloendopeptidase</fullName>
        <ecNumber evidence="2">3.4.24.-</ecNumber>
    </recommendedName>
</protein>
<keyword evidence="2" id="KW-0645">Protease</keyword>
<dbReference type="OrthoDB" id="291007at2759"/>
<evidence type="ECO:0000313" key="4">
    <source>
        <dbReference type="EMBL" id="VDN32477.1"/>
    </source>
</evidence>
<name>A0A183ECV8_9BILA</name>
<comment type="cofactor">
    <cofactor evidence="2">
        <name>Zn(2+)</name>
        <dbReference type="ChEBI" id="CHEBI:29105"/>
    </cofactor>
    <text evidence="2">Binds 1 zinc ion per subunit.</text>
</comment>
<evidence type="ECO:0000256" key="1">
    <source>
        <dbReference type="PROSITE-ProRule" id="PRU01211"/>
    </source>
</evidence>
<dbReference type="Gene3D" id="3.40.390.10">
    <property type="entry name" value="Collagenase (Catalytic Domain)"/>
    <property type="match status" value="2"/>
</dbReference>
<dbReference type="Proteomes" id="UP000271098">
    <property type="component" value="Unassembled WGS sequence"/>
</dbReference>
<dbReference type="PROSITE" id="PS51864">
    <property type="entry name" value="ASTACIN"/>
    <property type="match status" value="1"/>
</dbReference>
<keyword evidence="2" id="KW-0862">Zinc</keyword>
<dbReference type="InterPro" id="IPR001506">
    <property type="entry name" value="Peptidase_M12A"/>
</dbReference>
<evidence type="ECO:0000259" key="3">
    <source>
        <dbReference type="PROSITE" id="PS51864"/>
    </source>
</evidence>
<comment type="caution">
    <text evidence="1">Lacks conserved residue(s) required for the propagation of feature annotation.</text>
</comment>